<accession>A0A1H1SYD0</accession>
<evidence type="ECO:0000313" key="1">
    <source>
        <dbReference type="EMBL" id="SDS52980.1"/>
    </source>
</evidence>
<dbReference type="STRING" id="652787.SAMN05216490_1321"/>
<keyword evidence="2" id="KW-1185">Reference proteome</keyword>
<gene>
    <name evidence="1" type="ORF">SAMN05216490_1321</name>
</gene>
<evidence type="ECO:0000313" key="2">
    <source>
        <dbReference type="Proteomes" id="UP000199679"/>
    </source>
</evidence>
<organism evidence="1 2">
    <name type="scientific">Mucilaginibacter mallensis</name>
    <dbReference type="NCBI Taxonomy" id="652787"/>
    <lineage>
        <taxon>Bacteria</taxon>
        <taxon>Pseudomonadati</taxon>
        <taxon>Bacteroidota</taxon>
        <taxon>Sphingobacteriia</taxon>
        <taxon>Sphingobacteriales</taxon>
        <taxon>Sphingobacteriaceae</taxon>
        <taxon>Mucilaginibacter</taxon>
    </lineage>
</organism>
<reference evidence="1 2" key="1">
    <citation type="submission" date="2016-10" db="EMBL/GenBank/DDBJ databases">
        <authorList>
            <person name="de Groot N.N."/>
        </authorList>
    </citation>
    <scope>NUCLEOTIDE SEQUENCE [LARGE SCALE GENOMIC DNA]</scope>
    <source>
        <strain evidence="1 2">MP1X4</strain>
    </source>
</reference>
<sequence>MILQFALNQVIETQEAKLASKDAGLKRDALANNNL</sequence>
<proteinExistence type="predicted"/>
<dbReference type="EMBL" id="LT629740">
    <property type="protein sequence ID" value="SDS52980.1"/>
    <property type="molecule type" value="Genomic_DNA"/>
</dbReference>
<dbReference type="AlphaFoldDB" id="A0A1H1SYD0"/>
<protein>
    <submittedName>
        <fullName evidence="1">Uncharacterized protein</fullName>
    </submittedName>
</protein>
<name>A0A1H1SYD0_MUCMA</name>
<dbReference type="Proteomes" id="UP000199679">
    <property type="component" value="Chromosome I"/>
</dbReference>